<protein>
    <recommendedName>
        <fullName evidence="4">Type 4 fimbrial biogenesis protein PilX N-terminal domain-containing protein</fullName>
    </recommendedName>
</protein>
<reference evidence="2 3" key="1">
    <citation type="journal article" date="2016" name="Nat. Commun.">
        <title>Thousands of microbial genomes shed light on interconnected biogeochemical processes in an aquifer system.</title>
        <authorList>
            <person name="Anantharaman K."/>
            <person name="Brown C.T."/>
            <person name="Hug L.A."/>
            <person name="Sharon I."/>
            <person name="Castelle C.J."/>
            <person name="Probst A.J."/>
            <person name="Thomas B.C."/>
            <person name="Singh A."/>
            <person name="Wilkins M.J."/>
            <person name="Karaoz U."/>
            <person name="Brodie E.L."/>
            <person name="Williams K.H."/>
            <person name="Hubbard S.S."/>
            <person name="Banfield J.F."/>
        </authorList>
    </citation>
    <scope>NUCLEOTIDE SEQUENCE [LARGE SCALE GENOMIC DNA]</scope>
</reference>
<dbReference type="Proteomes" id="UP000178448">
    <property type="component" value="Unassembled WGS sequence"/>
</dbReference>
<dbReference type="STRING" id="1798374.A2Z33_06645"/>
<accession>A0A1F5YXY3</accession>
<comment type="caution">
    <text evidence="2">The sequence shown here is derived from an EMBL/GenBank/DDBJ whole genome shotgun (WGS) entry which is preliminary data.</text>
</comment>
<evidence type="ECO:0008006" key="4">
    <source>
        <dbReference type="Google" id="ProtNLM"/>
    </source>
</evidence>
<feature type="transmembrane region" description="Helical" evidence="1">
    <location>
        <begin position="12"/>
        <end position="39"/>
    </location>
</feature>
<keyword evidence="1" id="KW-0812">Transmembrane</keyword>
<gene>
    <name evidence="2" type="ORF">A2Z33_06645</name>
</gene>
<dbReference type="AlphaFoldDB" id="A0A1F5YXY3"/>
<keyword evidence="1" id="KW-1133">Transmembrane helix</keyword>
<evidence type="ECO:0000313" key="3">
    <source>
        <dbReference type="Proteomes" id="UP000178448"/>
    </source>
</evidence>
<keyword evidence="1" id="KW-0472">Membrane</keyword>
<dbReference type="EMBL" id="MFJD01000001">
    <property type="protein sequence ID" value="OGG04944.1"/>
    <property type="molecule type" value="Genomic_DNA"/>
</dbReference>
<name>A0A1F5YXY3_9BACT</name>
<evidence type="ECO:0000256" key="1">
    <source>
        <dbReference type="SAM" id="Phobius"/>
    </source>
</evidence>
<organism evidence="2 3">
    <name type="scientific">Candidatus Gottesmanbacteria bacterium RBG_16_52_11</name>
    <dbReference type="NCBI Taxonomy" id="1798374"/>
    <lineage>
        <taxon>Bacteria</taxon>
        <taxon>Candidatus Gottesmaniibacteriota</taxon>
    </lineage>
</organism>
<evidence type="ECO:0000313" key="2">
    <source>
        <dbReference type="EMBL" id="OGG04944.1"/>
    </source>
</evidence>
<sequence>MIRYRNSAAHSDFGGISIFILLFGVITTSLIAGLVIIAASQYTQSLRTESYEKALSIAESGIDYYRWHLAHNPTDYTDGTGQPGPYLHEVTEPSGHADGTFSLEITPPASGSGIITIESAGWTNDRSDIKRTVRVKLGTPSIAKFAFLNNANMWFGQKTTISGKIFSNGGIRMDGTHDSSVQSARETYTCGQETGCDPPESKPGIWGEGGPQELWEFPVTSVDFEGINLDYSVMKNSAENGGLYLPASGSFGYHIVFDANGTYTVMTVTAADSERGWSVENGCETLYQVIDEETPVGTYTISTKPIIFAEDHLWVEGTVNGKVTVVAARFPLDLNDMNIWINNNIVYVAKDGSHNLGLIAQNNIYIPLDVPEILEIDAALLAHENKVLRHDYKHKDCKNAPGAVRQKLIFYGALISNQRSYWNYGGGSAGFGSDPVSGFSQREFTYDPYLYYSPPPYFPLQGGIEIISWEEE</sequence>
<proteinExistence type="predicted"/>